<dbReference type="GeneID" id="86892561"/>
<keyword evidence="4" id="KW-1185">Reference proteome</keyword>
<reference evidence="1 3" key="2">
    <citation type="submission" date="2020-03" db="EMBL/GenBank/DDBJ databases">
        <title>Genomic Encyclopedia of Type Strains, Phase IV (KMG-IV): sequencing the most valuable type-strain genomes for metagenomic binning, comparative biology and taxonomic classification.</title>
        <authorList>
            <person name="Goeker M."/>
        </authorList>
    </citation>
    <scope>NUCLEOTIDE SEQUENCE [LARGE SCALE GENOMIC DNA]</scope>
    <source>
        <strain evidence="1 3">DSM 105722</strain>
    </source>
</reference>
<organism evidence="1 3">
    <name type="scientific">Butyricimonas paravirosa</name>
    <dbReference type="NCBI Taxonomy" id="1472417"/>
    <lineage>
        <taxon>Bacteria</taxon>
        <taxon>Pseudomonadati</taxon>
        <taxon>Bacteroidota</taxon>
        <taxon>Bacteroidia</taxon>
        <taxon>Bacteroidales</taxon>
        <taxon>Odoribacteraceae</taxon>
        <taxon>Butyricimonas</taxon>
    </lineage>
</organism>
<sequence>MNFIEQESKVITKLLRDTINRKILWQRHPNLVLQDASIATNNLISPPKDGVYTTNFKNRIFQIYVSDSNEKDIILELSRENSNHIDTRFYPTSALIDLYNVILTQDSRLFNFFNEFLMS</sequence>
<dbReference type="AlphaFoldDB" id="A0A7X6BJK0"/>
<protein>
    <submittedName>
        <fullName evidence="1">Uncharacterized protein</fullName>
    </submittedName>
</protein>
<name>A0A7X6BJK0_9BACT</name>
<proteinExistence type="predicted"/>
<dbReference type="Proteomes" id="UP001302374">
    <property type="component" value="Chromosome"/>
</dbReference>
<dbReference type="EMBL" id="JAATLI010000004">
    <property type="protein sequence ID" value="NJC17728.1"/>
    <property type="molecule type" value="Genomic_DNA"/>
</dbReference>
<reference evidence="2 4" key="1">
    <citation type="submission" date="2019-09" db="EMBL/GenBank/DDBJ databases">
        <title>Butyricimonas paravirosa DSM 105722 (=214-4 = JCM 18677 = CCUG 65563).</title>
        <authorList>
            <person name="Le Roy T."/>
            <person name="Cani P.D."/>
        </authorList>
    </citation>
    <scope>NUCLEOTIDE SEQUENCE [LARGE SCALE GENOMIC DNA]</scope>
    <source>
        <strain evidence="2 4">DSM 105722</strain>
    </source>
</reference>
<dbReference type="EMBL" id="CP043839">
    <property type="protein sequence ID" value="WOF13431.1"/>
    <property type="molecule type" value="Genomic_DNA"/>
</dbReference>
<dbReference type="Proteomes" id="UP000576368">
    <property type="component" value="Unassembled WGS sequence"/>
</dbReference>
<evidence type="ECO:0000313" key="1">
    <source>
        <dbReference type="EMBL" id="NJC17728.1"/>
    </source>
</evidence>
<dbReference type="RefSeq" id="WP_118303456.1">
    <property type="nucleotide sequence ID" value="NZ_BMPA01000004.1"/>
</dbReference>
<gene>
    <name evidence="2" type="ORF">F1644_14675</name>
    <name evidence="1" type="ORF">GGR15_001343</name>
</gene>
<accession>A0A7X6BJK0</accession>
<evidence type="ECO:0000313" key="3">
    <source>
        <dbReference type="Proteomes" id="UP000576368"/>
    </source>
</evidence>
<evidence type="ECO:0000313" key="4">
    <source>
        <dbReference type="Proteomes" id="UP001302374"/>
    </source>
</evidence>
<evidence type="ECO:0000313" key="2">
    <source>
        <dbReference type="EMBL" id="WOF13431.1"/>
    </source>
</evidence>